<dbReference type="RefSeq" id="WP_252852354.1">
    <property type="nucleotide sequence ID" value="NZ_JAMXLR010000036.1"/>
</dbReference>
<dbReference type="CDD" id="cd15482">
    <property type="entry name" value="Sialidase_non-viral"/>
    <property type="match status" value="1"/>
</dbReference>
<dbReference type="EMBL" id="JAMXLR010000036">
    <property type="protein sequence ID" value="MCO6044250.1"/>
    <property type="molecule type" value="Genomic_DNA"/>
</dbReference>
<dbReference type="PROSITE" id="PS51257">
    <property type="entry name" value="PROKAR_LIPOPROTEIN"/>
    <property type="match status" value="1"/>
</dbReference>
<protein>
    <submittedName>
        <fullName evidence="1">BNR repeat-containing protein</fullName>
    </submittedName>
</protein>
<keyword evidence="2" id="KW-1185">Reference proteome</keyword>
<comment type="caution">
    <text evidence="1">The sequence shown here is derived from an EMBL/GenBank/DDBJ whole genome shotgun (WGS) entry which is preliminary data.</text>
</comment>
<dbReference type="SUPFAM" id="SSF50939">
    <property type="entry name" value="Sialidases"/>
    <property type="match status" value="1"/>
</dbReference>
<dbReference type="AlphaFoldDB" id="A0A9X2F8H7"/>
<dbReference type="Gene3D" id="2.120.10.10">
    <property type="match status" value="1"/>
</dbReference>
<dbReference type="InterPro" id="IPR036278">
    <property type="entry name" value="Sialidase_sf"/>
</dbReference>
<accession>A0A9X2F8H7</accession>
<proteinExistence type="predicted"/>
<name>A0A9X2F8H7_9BACT</name>
<dbReference type="Proteomes" id="UP001155241">
    <property type="component" value="Unassembled WGS sequence"/>
</dbReference>
<sequence>MRQHRWLAGARMLMAGWLISACYPCALSQEVDGLSRSNMSTVRSLTLNEKADGYRGIWYSIRQSWKGATYKYSGGLGTYPAKHQEFAVYSPEANKTFFCFGGAAEDNDIHLLHMVSYYDHETGVVPRPTILLDKQTSDAHDSPVISLDQQGYIWVFSPSHGRVRSSYVHRSVEPWSVDKFQSIYPYYEDNGRRRFVDNFSYVQVFNTPQAGFSCFFTRYADESNRTSFFMTSKDGVTWNRRQRLAAIQQGHYQVAAATEGKIGTMMNYHPDGSGIDGRTNLYYFESTDAGQSWHAASGTPVSLPLREVHNEALVRDYQSEQQLVYLKDLVFDEQGSPVLLFLTSQHPSQGPDGDPRTWTLAKWVDSQWKFSEVTTSDHNYDCGSLDIRTTPWKLIAPTDPGPYPGFAGGDMVQWESDDRGDTWRRVQSLTNGFGGNHTYCRLAANAHPDFHALWADGDPTKISSSNIYFCNAAGDVFRLPSHMDSDFVKPEKMEPVAP</sequence>
<gene>
    <name evidence="1" type="ORF">NG895_10060</name>
</gene>
<evidence type="ECO:0000313" key="2">
    <source>
        <dbReference type="Proteomes" id="UP001155241"/>
    </source>
</evidence>
<organism evidence="1 2">
    <name type="scientific">Aeoliella straminimaris</name>
    <dbReference type="NCBI Taxonomy" id="2954799"/>
    <lineage>
        <taxon>Bacteria</taxon>
        <taxon>Pseudomonadati</taxon>
        <taxon>Planctomycetota</taxon>
        <taxon>Planctomycetia</taxon>
        <taxon>Pirellulales</taxon>
        <taxon>Lacipirellulaceae</taxon>
        <taxon>Aeoliella</taxon>
    </lineage>
</organism>
<reference evidence="1" key="1">
    <citation type="submission" date="2022-06" db="EMBL/GenBank/DDBJ databases">
        <title>Aeoliella straminimaris, a novel planctomycete from sediments.</title>
        <authorList>
            <person name="Vitorino I.R."/>
            <person name="Lage O.M."/>
        </authorList>
    </citation>
    <scope>NUCLEOTIDE SEQUENCE</scope>
    <source>
        <strain evidence="1">ICT_H6.2</strain>
    </source>
</reference>
<evidence type="ECO:0000313" key="1">
    <source>
        <dbReference type="EMBL" id="MCO6044250.1"/>
    </source>
</evidence>
<dbReference type="Pfam" id="PF15892">
    <property type="entry name" value="BNR_4"/>
    <property type="match status" value="1"/>
</dbReference>